<name>A0AAD2CSH8_9STRA</name>
<dbReference type="EMBL" id="CAKOGP040001224">
    <property type="protein sequence ID" value="CAJ1944212.1"/>
    <property type="molecule type" value="Genomic_DNA"/>
</dbReference>
<proteinExistence type="predicted"/>
<evidence type="ECO:0000313" key="2">
    <source>
        <dbReference type="Proteomes" id="UP001295423"/>
    </source>
</evidence>
<gene>
    <name evidence="1" type="ORF">CYCCA115_LOCUS8775</name>
</gene>
<reference evidence="1" key="1">
    <citation type="submission" date="2023-08" db="EMBL/GenBank/DDBJ databases">
        <authorList>
            <person name="Audoor S."/>
            <person name="Bilcke G."/>
        </authorList>
    </citation>
    <scope>NUCLEOTIDE SEQUENCE</scope>
</reference>
<comment type="caution">
    <text evidence="1">The sequence shown here is derived from an EMBL/GenBank/DDBJ whole genome shotgun (WGS) entry which is preliminary data.</text>
</comment>
<accession>A0AAD2CSH8</accession>
<protein>
    <submittedName>
        <fullName evidence="1">Uncharacterized protein</fullName>
    </submittedName>
</protein>
<sequence>MEHLNITPTSSSQHSTKIRERDLLRLLMTREMATAESSPVEEGVTRKVSFEDEDFDVAVKSPRGLDVFDSFRLSPHSKENKISSYARETIVEPDLSAFWQSNIAVKLFCPEPNETPEDAVNKMIDILERATTHPKNCWSIVKGSRSDLRTLKDEDLFRVFTKAVYIKETLYLSRSTINEGNARFSFRKCCNQVVQNMGGLVKPHDITAGYTVGEWFRDFRRGRGFTHYKCQSSSSSSSLQQEVAPLLTFFDEEPDLYKVFKFQLVSDIARLSAKRALYMFLKNIIPMASSKRRCESDDIILDYGLDGLQQWHFHEWLKDQDFVGETCSDSGEIVWTYMETVDM</sequence>
<organism evidence="1 2">
    <name type="scientific">Cylindrotheca closterium</name>
    <dbReference type="NCBI Taxonomy" id="2856"/>
    <lineage>
        <taxon>Eukaryota</taxon>
        <taxon>Sar</taxon>
        <taxon>Stramenopiles</taxon>
        <taxon>Ochrophyta</taxon>
        <taxon>Bacillariophyta</taxon>
        <taxon>Bacillariophyceae</taxon>
        <taxon>Bacillariophycidae</taxon>
        <taxon>Bacillariales</taxon>
        <taxon>Bacillariaceae</taxon>
        <taxon>Cylindrotheca</taxon>
    </lineage>
</organism>
<evidence type="ECO:0000313" key="1">
    <source>
        <dbReference type="EMBL" id="CAJ1944212.1"/>
    </source>
</evidence>
<keyword evidence="2" id="KW-1185">Reference proteome</keyword>
<dbReference type="Proteomes" id="UP001295423">
    <property type="component" value="Unassembled WGS sequence"/>
</dbReference>
<dbReference type="AlphaFoldDB" id="A0AAD2CSH8"/>